<evidence type="ECO:0000256" key="1">
    <source>
        <dbReference type="SAM" id="Phobius"/>
    </source>
</evidence>
<evidence type="ECO:0000313" key="2">
    <source>
        <dbReference type="EMBL" id="MFC5298694.1"/>
    </source>
</evidence>
<evidence type="ECO:0008006" key="4">
    <source>
        <dbReference type="Google" id="ProtNLM"/>
    </source>
</evidence>
<dbReference type="GeneID" id="303298907"/>
<keyword evidence="1" id="KW-1133">Transmembrane helix</keyword>
<protein>
    <recommendedName>
        <fullName evidence="4">PH domain-containing protein</fullName>
    </recommendedName>
</protein>
<dbReference type="RefSeq" id="WP_343926045.1">
    <property type="nucleotide sequence ID" value="NZ_BAAAIR010000049.1"/>
</dbReference>
<gene>
    <name evidence="2" type="ORF">ACFPK8_14365</name>
</gene>
<keyword evidence="1" id="KW-0812">Transmembrane</keyword>
<reference evidence="3" key="1">
    <citation type="journal article" date="2019" name="Int. J. Syst. Evol. Microbiol.">
        <title>The Global Catalogue of Microorganisms (GCM) 10K type strain sequencing project: providing services to taxonomists for standard genome sequencing and annotation.</title>
        <authorList>
            <consortium name="The Broad Institute Genomics Platform"/>
            <consortium name="The Broad Institute Genome Sequencing Center for Infectious Disease"/>
            <person name="Wu L."/>
            <person name="Ma J."/>
        </authorList>
    </citation>
    <scope>NUCLEOTIDE SEQUENCE [LARGE SCALE GENOMIC DNA]</scope>
    <source>
        <strain evidence="3">CGMCC 1.16455</strain>
    </source>
</reference>
<dbReference type="EMBL" id="JBHSLN010000079">
    <property type="protein sequence ID" value="MFC5298694.1"/>
    <property type="molecule type" value="Genomic_DNA"/>
</dbReference>
<feature type="transmembrane region" description="Helical" evidence="1">
    <location>
        <begin position="25"/>
        <end position="51"/>
    </location>
</feature>
<feature type="transmembrane region" description="Helical" evidence="1">
    <location>
        <begin position="71"/>
        <end position="93"/>
    </location>
</feature>
<name>A0ABW0FKN2_9MICO</name>
<keyword evidence="1" id="KW-0472">Membrane</keyword>
<evidence type="ECO:0000313" key="3">
    <source>
        <dbReference type="Proteomes" id="UP001595937"/>
    </source>
</evidence>
<organism evidence="2 3">
    <name type="scientific">Brachybacterium tyrofermentans</name>
    <dbReference type="NCBI Taxonomy" id="47848"/>
    <lineage>
        <taxon>Bacteria</taxon>
        <taxon>Bacillati</taxon>
        <taxon>Actinomycetota</taxon>
        <taxon>Actinomycetes</taxon>
        <taxon>Micrococcales</taxon>
        <taxon>Dermabacteraceae</taxon>
        <taxon>Brachybacterium</taxon>
    </lineage>
</organism>
<feature type="transmembrane region" description="Helical" evidence="1">
    <location>
        <begin position="211"/>
        <end position="231"/>
    </location>
</feature>
<sequence>MISSPDSAHPAEDDSRPTRTFGPPAGVVLGTLGVGFVFVVVLEFLVIISFVGQRLWNDPALLRDLVFTMPLLLWVLVAAGSAVFCLRILTAWLQIDEEGFVLRSLARHTRTVRWDEVGQVIAVRDIDRGASPAEMLDASETTYDGVYVMDGAGRRVLAVSSRFFGPRAQEMTLRRAREAGTTIDHIDAITVKDLQEQAPQALSFVDRHPNLLLLLLAAFYIFHNVLTFAVWGL</sequence>
<comment type="caution">
    <text evidence="2">The sequence shown here is derived from an EMBL/GenBank/DDBJ whole genome shotgun (WGS) entry which is preliminary data.</text>
</comment>
<dbReference type="Proteomes" id="UP001595937">
    <property type="component" value="Unassembled WGS sequence"/>
</dbReference>
<keyword evidence="3" id="KW-1185">Reference proteome</keyword>
<proteinExistence type="predicted"/>
<accession>A0ABW0FKN2</accession>